<dbReference type="AlphaFoldDB" id="A0A559KCM7"/>
<comment type="caution">
    <text evidence="1">The sequence shown here is derived from an EMBL/GenBank/DDBJ whole genome shotgun (WGS) entry which is preliminary data.</text>
</comment>
<evidence type="ECO:0000313" key="1">
    <source>
        <dbReference type="EMBL" id="TVY09884.1"/>
    </source>
</evidence>
<gene>
    <name evidence="1" type="ORF">FPZ49_10960</name>
</gene>
<organism evidence="1 2">
    <name type="scientific">Paenibacillus cremeus</name>
    <dbReference type="NCBI Taxonomy" id="2163881"/>
    <lineage>
        <taxon>Bacteria</taxon>
        <taxon>Bacillati</taxon>
        <taxon>Bacillota</taxon>
        <taxon>Bacilli</taxon>
        <taxon>Bacillales</taxon>
        <taxon>Paenibacillaceae</taxon>
        <taxon>Paenibacillus</taxon>
    </lineage>
</organism>
<name>A0A559KCM7_9BACL</name>
<dbReference type="RefSeq" id="WP_144846432.1">
    <property type="nucleotide sequence ID" value="NZ_VNJI01000011.1"/>
</dbReference>
<dbReference type="OrthoDB" id="9134808at2"/>
<dbReference type="Proteomes" id="UP000317036">
    <property type="component" value="Unassembled WGS sequence"/>
</dbReference>
<dbReference type="EMBL" id="VNJI01000011">
    <property type="protein sequence ID" value="TVY09884.1"/>
    <property type="molecule type" value="Genomic_DNA"/>
</dbReference>
<evidence type="ECO:0000313" key="2">
    <source>
        <dbReference type="Proteomes" id="UP000317036"/>
    </source>
</evidence>
<reference evidence="1 2" key="1">
    <citation type="submission" date="2019-07" db="EMBL/GenBank/DDBJ databases">
        <authorList>
            <person name="Kim J."/>
        </authorList>
    </citation>
    <scope>NUCLEOTIDE SEQUENCE [LARGE SCALE GENOMIC DNA]</scope>
    <source>
        <strain evidence="1 2">JC52</strain>
    </source>
</reference>
<accession>A0A559KCM7</accession>
<protein>
    <submittedName>
        <fullName evidence="1">Uncharacterized protein</fullName>
    </submittedName>
</protein>
<sequence length="67" mass="7837">MVRAKFKCAFKEGNSVRLEAVISGSEENEQFWKYTPFGQIQMSVDNEKAQEQFEEGKEYYVDFTLAE</sequence>
<keyword evidence="2" id="KW-1185">Reference proteome</keyword>
<proteinExistence type="predicted"/>